<dbReference type="GO" id="GO:0008757">
    <property type="term" value="F:S-adenosylmethionine-dependent methyltransferase activity"/>
    <property type="evidence" value="ECO:0007669"/>
    <property type="project" value="InterPro"/>
</dbReference>
<sequence length="359" mass="40039">MSTSTSDSQPKFVPKQALAIVKDKVGAYEQTGGIVNLQFAETCVNLSPPFTADAMIHDNACGSGHVSRQIVATSPPSGIRIKATDIDETFVDACQANAQASGWPVETAVMRSESLDFPDDYFTHSIMNIAIFMTANNGLDAAKEIYRTLKSGGTAVVNCWQSMAWLQPIREVHNATRPDHPWPLPVINWADGTQLRKVMEDAGFKSENIKATMSDAYATTTDLHDWAETTWAYLGGILGWQESDEEKWDEAVALLEQKLRDAPGFSVSESGEIRLTARQNIVVVTKSLITDIIPRISREPSVRMNKYRSCWVNPPAPDSSEEEERYRKFLRDVLDIDRTKIKPIETERKMADKNPVSER</sequence>
<reference evidence="2 3" key="1">
    <citation type="journal article" date="2016" name="Nat. Commun.">
        <title>Ectomycorrhizal ecology is imprinted in the genome of the dominant symbiotic fungus Cenococcum geophilum.</title>
        <authorList>
            <consortium name="DOE Joint Genome Institute"/>
            <person name="Peter M."/>
            <person name="Kohler A."/>
            <person name="Ohm R.A."/>
            <person name="Kuo A."/>
            <person name="Krutzmann J."/>
            <person name="Morin E."/>
            <person name="Arend M."/>
            <person name="Barry K.W."/>
            <person name="Binder M."/>
            <person name="Choi C."/>
            <person name="Clum A."/>
            <person name="Copeland A."/>
            <person name="Grisel N."/>
            <person name="Haridas S."/>
            <person name="Kipfer T."/>
            <person name="LaButti K."/>
            <person name="Lindquist E."/>
            <person name="Lipzen A."/>
            <person name="Maire R."/>
            <person name="Meier B."/>
            <person name="Mihaltcheva S."/>
            <person name="Molinier V."/>
            <person name="Murat C."/>
            <person name="Poggeler S."/>
            <person name="Quandt C.A."/>
            <person name="Sperisen C."/>
            <person name="Tritt A."/>
            <person name="Tisserant E."/>
            <person name="Crous P.W."/>
            <person name="Henrissat B."/>
            <person name="Nehls U."/>
            <person name="Egli S."/>
            <person name="Spatafora J.W."/>
            <person name="Grigoriev I.V."/>
            <person name="Martin F.M."/>
        </authorList>
    </citation>
    <scope>NUCLEOTIDE SEQUENCE [LARGE SCALE GENOMIC DNA]</scope>
    <source>
        <strain evidence="2 3">CBS 207.34</strain>
    </source>
</reference>
<gene>
    <name evidence="2" type="ORF">AOQ84DRAFT_442841</name>
</gene>
<feature type="domain" description="Methyltransferase" evidence="1">
    <location>
        <begin position="58"/>
        <end position="153"/>
    </location>
</feature>
<dbReference type="Proteomes" id="UP000250140">
    <property type="component" value="Unassembled WGS sequence"/>
</dbReference>
<proteinExistence type="predicted"/>
<dbReference type="SUPFAM" id="SSF53335">
    <property type="entry name" value="S-adenosyl-L-methionine-dependent methyltransferases"/>
    <property type="match status" value="1"/>
</dbReference>
<evidence type="ECO:0000259" key="1">
    <source>
        <dbReference type="Pfam" id="PF13649"/>
    </source>
</evidence>
<dbReference type="GO" id="GO:0032259">
    <property type="term" value="P:methylation"/>
    <property type="evidence" value="ECO:0007669"/>
    <property type="project" value="UniProtKB-KW"/>
</dbReference>
<keyword evidence="2" id="KW-0808">Transferase</keyword>
<protein>
    <submittedName>
        <fullName evidence="2">S-adenosyl-L-methionine-dependent methyltransferase</fullName>
    </submittedName>
</protein>
<dbReference type="InterPro" id="IPR041698">
    <property type="entry name" value="Methyltransf_25"/>
</dbReference>
<dbReference type="Gene3D" id="3.40.50.150">
    <property type="entry name" value="Vaccinia Virus protein VP39"/>
    <property type="match status" value="1"/>
</dbReference>
<evidence type="ECO:0000313" key="2">
    <source>
        <dbReference type="EMBL" id="OCL03284.1"/>
    </source>
</evidence>
<dbReference type="CDD" id="cd02440">
    <property type="entry name" value="AdoMet_MTases"/>
    <property type="match status" value="1"/>
</dbReference>
<name>A0A8E2JN33_9PEZI</name>
<dbReference type="EMBL" id="KV750772">
    <property type="protein sequence ID" value="OCL03284.1"/>
    <property type="molecule type" value="Genomic_DNA"/>
</dbReference>
<organism evidence="2 3">
    <name type="scientific">Glonium stellatum</name>
    <dbReference type="NCBI Taxonomy" id="574774"/>
    <lineage>
        <taxon>Eukaryota</taxon>
        <taxon>Fungi</taxon>
        <taxon>Dikarya</taxon>
        <taxon>Ascomycota</taxon>
        <taxon>Pezizomycotina</taxon>
        <taxon>Dothideomycetes</taxon>
        <taxon>Pleosporomycetidae</taxon>
        <taxon>Gloniales</taxon>
        <taxon>Gloniaceae</taxon>
        <taxon>Glonium</taxon>
    </lineage>
</organism>
<dbReference type="Pfam" id="PF13649">
    <property type="entry name" value="Methyltransf_25"/>
    <property type="match status" value="1"/>
</dbReference>
<keyword evidence="2" id="KW-0489">Methyltransferase</keyword>
<dbReference type="AlphaFoldDB" id="A0A8E2JN33"/>
<dbReference type="InterPro" id="IPR029063">
    <property type="entry name" value="SAM-dependent_MTases_sf"/>
</dbReference>
<keyword evidence="3" id="KW-1185">Reference proteome</keyword>
<evidence type="ECO:0000313" key="3">
    <source>
        <dbReference type="Proteomes" id="UP000250140"/>
    </source>
</evidence>
<accession>A0A8E2JN33</accession>
<dbReference type="OrthoDB" id="2013972at2759"/>